<proteinExistence type="predicted"/>
<dbReference type="AlphaFoldDB" id="A0A6G1JFR3"/>
<evidence type="ECO:0000313" key="3">
    <source>
        <dbReference type="EMBL" id="KAF2689015.1"/>
    </source>
</evidence>
<evidence type="ECO:0000313" key="4">
    <source>
        <dbReference type="Proteomes" id="UP000799291"/>
    </source>
</evidence>
<gene>
    <name evidence="3" type="ORF">K458DRAFT_413344</name>
</gene>
<dbReference type="PROSITE" id="PS51186">
    <property type="entry name" value="GNAT"/>
    <property type="match status" value="1"/>
</dbReference>
<dbReference type="InterPro" id="IPR016181">
    <property type="entry name" value="Acyl_CoA_acyltransferase"/>
</dbReference>
<organism evidence="3 4">
    <name type="scientific">Lentithecium fluviatile CBS 122367</name>
    <dbReference type="NCBI Taxonomy" id="1168545"/>
    <lineage>
        <taxon>Eukaryota</taxon>
        <taxon>Fungi</taxon>
        <taxon>Dikarya</taxon>
        <taxon>Ascomycota</taxon>
        <taxon>Pezizomycotina</taxon>
        <taxon>Dothideomycetes</taxon>
        <taxon>Pleosporomycetidae</taxon>
        <taxon>Pleosporales</taxon>
        <taxon>Massarineae</taxon>
        <taxon>Lentitheciaceae</taxon>
        <taxon>Lentithecium</taxon>
    </lineage>
</organism>
<keyword evidence="4" id="KW-1185">Reference proteome</keyword>
<dbReference type="OrthoDB" id="2445945at2759"/>
<evidence type="ECO:0000259" key="2">
    <source>
        <dbReference type="PROSITE" id="PS51186"/>
    </source>
</evidence>
<protein>
    <recommendedName>
        <fullName evidence="2">N-acetyltransferase domain-containing protein</fullName>
    </recommendedName>
</protein>
<sequence length="203" mass="22551">MEDPKPQEESSTATSAPPNTAWRQLTAPDIPSLVRIANSIHPDLPESAEVFTERLALFPSGCFALVETAGIDVEGDNLCGYAISHPIRQRQPPALDILLKEIPDDADQYYIHDLAILERCQGRGFSHEGVRKMVDVGERMGFRTIGLVSVYGTSVFWGRFGFVRVEVVDVLAEKLKDYGEDAVFLERVGEGCREEERRGSART</sequence>
<dbReference type="Proteomes" id="UP000799291">
    <property type="component" value="Unassembled WGS sequence"/>
</dbReference>
<dbReference type="SUPFAM" id="SSF55729">
    <property type="entry name" value="Acyl-CoA N-acyltransferases (Nat)"/>
    <property type="match status" value="1"/>
</dbReference>
<reference evidence="3" key="1">
    <citation type="journal article" date="2020" name="Stud. Mycol.">
        <title>101 Dothideomycetes genomes: a test case for predicting lifestyles and emergence of pathogens.</title>
        <authorList>
            <person name="Haridas S."/>
            <person name="Albert R."/>
            <person name="Binder M."/>
            <person name="Bloem J."/>
            <person name="Labutti K."/>
            <person name="Salamov A."/>
            <person name="Andreopoulos B."/>
            <person name="Baker S."/>
            <person name="Barry K."/>
            <person name="Bills G."/>
            <person name="Bluhm B."/>
            <person name="Cannon C."/>
            <person name="Castanera R."/>
            <person name="Culley D."/>
            <person name="Daum C."/>
            <person name="Ezra D."/>
            <person name="Gonzalez J."/>
            <person name="Henrissat B."/>
            <person name="Kuo A."/>
            <person name="Liang C."/>
            <person name="Lipzen A."/>
            <person name="Lutzoni F."/>
            <person name="Magnuson J."/>
            <person name="Mondo S."/>
            <person name="Nolan M."/>
            <person name="Ohm R."/>
            <person name="Pangilinan J."/>
            <person name="Park H.-J."/>
            <person name="Ramirez L."/>
            <person name="Alfaro M."/>
            <person name="Sun H."/>
            <person name="Tritt A."/>
            <person name="Yoshinaga Y."/>
            <person name="Zwiers L.-H."/>
            <person name="Turgeon B."/>
            <person name="Goodwin S."/>
            <person name="Spatafora J."/>
            <person name="Crous P."/>
            <person name="Grigoriev I."/>
        </authorList>
    </citation>
    <scope>NUCLEOTIDE SEQUENCE</scope>
    <source>
        <strain evidence="3">CBS 122367</strain>
    </source>
</reference>
<dbReference type="Gene3D" id="3.40.630.30">
    <property type="match status" value="1"/>
</dbReference>
<dbReference type="CDD" id="cd04301">
    <property type="entry name" value="NAT_SF"/>
    <property type="match status" value="1"/>
</dbReference>
<name>A0A6G1JFR3_9PLEO</name>
<accession>A0A6G1JFR3</accession>
<feature type="domain" description="N-acetyltransferase" evidence="2">
    <location>
        <begin position="20"/>
        <end position="190"/>
    </location>
</feature>
<evidence type="ECO:0000256" key="1">
    <source>
        <dbReference type="SAM" id="MobiDB-lite"/>
    </source>
</evidence>
<dbReference type="GO" id="GO:0016747">
    <property type="term" value="F:acyltransferase activity, transferring groups other than amino-acyl groups"/>
    <property type="evidence" value="ECO:0007669"/>
    <property type="project" value="InterPro"/>
</dbReference>
<dbReference type="EMBL" id="MU005572">
    <property type="protein sequence ID" value="KAF2689015.1"/>
    <property type="molecule type" value="Genomic_DNA"/>
</dbReference>
<feature type="region of interest" description="Disordered" evidence="1">
    <location>
        <begin position="1"/>
        <end position="24"/>
    </location>
</feature>
<dbReference type="Pfam" id="PF00583">
    <property type="entry name" value="Acetyltransf_1"/>
    <property type="match status" value="1"/>
</dbReference>
<dbReference type="InterPro" id="IPR000182">
    <property type="entry name" value="GNAT_dom"/>
</dbReference>
<feature type="compositionally biased region" description="Polar residues" evidence="1">
    <location>
        <begin position="9"/>
        <end position="23"/>
    </location>
</feature>